<sequence>MMFFNDSIQRRLANLIRPWLRDDQELELKLGFLRSKGTLNNISFKVSALNELLDDPSKCCFKEVTVEHLSLQFSPFSSAAFTLVVRGLRVVLSLGEEEDEGGAKWRRKPRDTTVEERNKVLEEIDPEGCALHSAIKKILGITTRTWRTSLLNTVIRHCDLQLHDVHVLLQSPCLSDPLSCSFYMKKFGAGSQTIGHRCFIGGFMRSFFVASEETSFNVDIDNFEIRLNRENGTHCVFPGTNMLARAKWNHLKSISFCFHVPALNFSFSPADFSVMLVLYGHLSKEYKRARPGRQLWNIEATNISSLLPTSKLSLIRGVRLVCQWLRYINTYQNMLLLVGYPADEMMKRSATLMFSDSMYSRTVHNLWKLIAEIENDLPLEAIAVARRIIRYRVASKGPSGNGNFDELLATRPFSKLRQLPMLILSMIGSLLASFMRILFYKVLAIFPESGKHFDPVHETTVLQKSITLNVQEISFCVTPDNAVQPNLSRKALSDREISYQDLLSFQFSIDALFLRYLVDISERCFTFTSGCLKVVSFPNAMAGTSSYSEESWKKEVNKRQIVVWGEPAQVIYFPESTCDSATHNIAGTSVPHLDCLLGKLWLNWKDYCLKSEGENIPNVQAPWFLCETWSCMTDHSNSDSSSLYKCTLVVGKLNFNLECYSFASAVALLRQIQCALSWSARKKKNAVLHASAITIQDPLVKYWGCRFSSYSSKIEKDIIKVLPQKPVQIGALIAGPHIHVSQLNDQFRDQITNPHHLGTQVSFEICNIELLVSPNLEDNVGLSGETTSERDRGHLGLKEPQEIDISKSDNGAYSCQGQISLNAYVKVNGLKAYFDETTQNQKDQIIVLRPITTQLSYVRYFLEQFMSHLPSLWMVLVVI</sequence>
<keyword evidence="2" id="KW-1185">Reference proteome</keyword>
<dbReference type="STRING" id="429701.A0A2G9GFQ7"/>
<accession>A0A2G9GFQ7</accession>
<gene>
    <name evidence="1" type="ORF">CDL12_23339</name>
</gene>
<proteinExistence type="predicted"/>
<evidence type="ECO:0000313" key="2">
    <source>
        <dbReference type="Proteomes" id="UP000231279"/>
    </source>
</evidence>
<reference evidence="2" key="1">
    <citation type="journal article" date="2018" name="Gigascience">
        <title>Genome assembly of the Pink Ipe (Handroanthus impetiginosus, Bignoniaceae), a highly valued, ecologically keystone Neotropical timber forest tree.</title>
        <authorList>
            <person name="Silva-Junior O.B."/>
            <person name="Grattapaglia D."/>
            <person name="Novaes E."/>
            <person name="Collevatti R.G."/>
        </authorList>
    </citation>
    <scope>NUCLEOTIDE SEQUENCE [LARGE SCALE GENOMIC DNA]</scope>
    <source>
        <strain evidence="2">cv. UFG-1</strain>
    </source>
</reference>
<comment type="caution">
    <text evidence="1">The sequence shown here is derived from an EMBL/GenBank/DDBJ whole genome shotgun (WGS) entry which is preliminary data.</text>
</comment>
<dbReference type="AlphaFoldDB" id="A0A2G9GFQ7"/>
<dbReference type="Proteomes" id="UP000231279">
    <property type="component" value="Unassembled WGS sequence"/>
</dbReference>
<organism evidence="1 2">
    <name type="scientific">Handroanthus impetiginosus</name>
    <dbReference type="NCBI Taxonomy" id="429701"/>
    <lineage>
        <taxon>Eukaryota</taxon>
        <taxon>Viridiplantae</taxon>
        <taxon>Streptophyta</taxon>
        <taxon>Embryophyta</taxon>
        <taxon>Tracheophyta</taxon>
        <taxon>Spermatophyta</taxon>
        <taxon>Magnoliopsida</taxon>
        <taxon>eudicotyledons</taxon>
        <taxon>Gunneridae</taxon>
        <taxon>Pentapetalae</taxon>
        <taxon>asterids</taxon>
        <taxon>lamiids</taxon>
        <taxon>Lamiales</taxon>
        <taxon>Bignoniaceae</taxon>
        <taxon>Crescentiina</taxon>
        <taxon>Tabebuia alliance</taxon>
        <taxon>Handroanthus</taxon>
    </lineage>
</organism>
<name>A0A2G9GFQ7_9LAMI</name>
<dbReference type="OrthoDB" id="908656at2759"/>
<protein>
    <submittedName>
        <fullName evidence="1">Uncharacterized protein</fullName>
    </submittedName>
</protein>
<evidence type="ECO:0000313" key="1">
    <source>
        <dbReference type="EMBL" id="PIN04124.1"/>
    </source>
</evidence>
<dbReference type="EMBL" id="NKXS01005271">
    <property type="protein sequence ID" value="PIN04124.1"/>
    <property type="molecule type" value="Genomic_DNA"/>
</dbReference>